<feature type="modified residue" description="4-aspartylphosphate" evidence="4">
    <location>
        <position position="63"/>
    </location>
</feature>
<dbReference type="SMART" id="SM00448">
    <property type="entry name" value="REC"/>
    <property type="match status" value="1"/>
</dbReference>
<dbReference type="PROSITE" id="PS50110">
    <property type="entry name" value="RESPONSE_REGULATORY"/>
    <property type="match status" value="1"/>
</dbReference>
<organism evidence="7 8">
    <name type="scientific">Cohnella candidum</name>
    <dbReference type="NCBI Taxonomy" id="2674991"/>
    <lineage>
        <taxon>Bacteria</taxon>
        <taxon>Bacillati</taxon>
        <taxon>Bacillota</taxon>
        <taxon>Bacilli</taxon>
        <taxon>Bacillales</taxon>
        <taxon>Paenibacillaceae</taxon>
        <taxon>Cohnella</taxon>
    </lineage>
</organism>
<dbReference type="PANTHER" id="PTHR43280:SF10">
    <property type="entry name" value="REGULATORY PROTEIN POCR"/>
    <property type="match status" value="1"/>
</dbReference>
<dbReference type="InterPro" id="IPR001789">
    <property type="entry name" value="Sig_transdc_resp-reg_receiver"/>
</dbReference>
<evidence type="ECO:0000256" key="2">
    <source>
        <dbReference type="ARBA" id="ARBA00023125"/>
    </source>
</evidence>
<dbReference type="InterPro" id="IPR011006">
    <property type="entry name" value="CheY-like_superfamily"/>
</dbReference>
<dbReference type="SUPFAM" id="SSF52172">
    <property type="entry name" value="CheY-like"/>
    <property type="match status" value="1"/>
</dbReference>
<dbReference type="GO" id="GO:0003700">
    <property type="term" value="F:DNA-binding transcription factor activity"/>
    <property type="evidence" value="ECO:0007669"/>
    <property type="project" value="InterPro"/>
</dbReference>
<dbReference type="SUPFAM" id="SSF46689">
    <property type="entry name" value="Homeodomain-like"/>
    <property type="match status" value="2"/>
</dbReference>
<dbReference type="InterPro" id="IPR009057">
    <property type="entry name" value="Homeodomain-like_sf"/>
</dbReference>
<dbReference type="GO" id="GO:0000160">
    <property type="term" value="P:phosphorelay signal transduction system"/>
    <property type="evidence" value="ECO:0007669"/>
    <property type="project" value="InterPro"/>
</dbReference>
<feature type="domain" description="Response regulatory" evidence="6">
    <location>
        <begin position="11"/>
        <end position="128"/>
    </location>
</feature>
<dbReference type="Pfam" id="PF12833">
    <property type="entry name" value="HTH_18"/>
    <property type="match status" value="1"/>
</dbReference>
<dbReference type="Pfam" id="PF00072">
    <property type="entry name" value="Response_reg"/>
    <property type="match status" value="1"/>
</dbReference>
<evidence type="ECO:0000256" key="1">
    <source>
        <dbReference type="ARBA" id="ARBA00023015"/>
    </source>
</evidence>
<dbReference type="Gene3D" id="3.40.50.2300">
    <property type="match status" value="1"/>
</dbReference>
<dbReference type="Gene3D" id="1.10.10.60">
    <property type="entry name" value="Homeodomain-like"/>
    <property type="match status" value="2"/>
</dbReference>
<dbReference type="PRINTS" id="PR00032">
    <property type="entry name" value="HTHARAC"/>
</dbReference>
<dbReference type="SMART" id="SM00342">
    <property type="entry name" value="HTH_ARAC"/>
    <property type="match status" value="1"/>
</dbReference>
<protein>
    <submittedName>
        <fullName evidence="7">Response regulator</fullName>
    </submittedName>
</protein>
<sequence length="531" mass="60253">MQAREESALFTLYLVEDESIELDFLKEQIDWPGMGLEVIGSARNGRAAWEQIQSLKPDIVLTDVKMPIMDGLKLASLIQENLEGMQTVFLSGHDEFAYVKSAITAGAGGYLLKPVDPEELSGVMEKAKTEVEKEKRFRSSRQLLADKQIEEILRRASSADGEQAWQELLQIDPAFAYKDFGSAVIKIDNREILPEDLQQRLKEMGGISGIVRSVLKERQQDGYLVGMEDGRCFLVVPASDWAADESFWQALSESIPEGESWTVTIGHGEQALTLDRAGQLFAQADQACRESFYAGPGRVIRYGQKLEETSFHKPAFSGLKEPDMHAEKVTVSGLREFADEIGPYLDRVALLRMPREEIYSRASEWLRGLSSEMTKYEEWMRKGGGDHREWSRQIGRADSIHGIKAVLSDLLNRIVLFLEEQQQDRQAVLVRRVTEIVDAEYAEALTIEYLAEKVYLSPNYLRALFKEKKGCTIHEYLTRVRLAKAVELLGDKTLKIHDVAHRVGFENTSYFCSIFYKAQGVTPNEYRKKFL</sequence>
<keyword evidence="2" id="KW-0238">DNA-binding</keyword>
<keyword evidence="8" id="KW-1185">Reference proteome</keyword>
<dbReference type="InterPro" id="IPR041522">
    <property type="entry name" value="CdaR_GGDEF"/>
</dbReference>
<dbReference type="AlphaFoldDB" id="A0A3G3JSG0"/>
<dbReference type="PROSITE" id="PS01124">
    <property type="entry name" value="HTH_ARAC_FAMILY_2"/>
    <property type="match status" value="1"/>
</dbReference>
<reference evidence="7 8" key="1">
    <citation type="submission" date="2018-10" db="EMBL/GenBank/DDBJ databases">
        <title>Genome Sequence of Cohnella sp.</title>
        <authorList>
            <person name="Srinivasan S."/>
            <person name="Kim M.K."/>
        </authorList>
    </citation>
    <scope>NUCLEOTIDE SEQUENCE [LARGE SCALE GENOMIC DNA]</scope>
    <source>
        <strain evidence="7 8">18JY8-7</strain>
    </source>
</reference>
<dbReference type="GO" id="GO:0043565">
    <property type="term" value="F:sequence-specific DNA binding"/>
    <property type="evidence" value="ECO:0007669"/>
    <property type="project" value="InterPro"/>
</dbReference>
<accession>A0A3G3JSG0</accession>
<dbReference type="InterPro" id="IPR018060">
    <property type="entry name" value="HTH_AraC"/>
</dbReference>
<dbReference type="Proteomes" id="UP000269097">
    <property type="component" value="Chromosome"/>
</dbReference>
<evidence type="ECO:0000259" key="5">
    <source>
        <dbReference type="PROSITE" id="PS01124"/>
    </source>
</evidence>
<evidence type="ECO:0000259" key="6">
    <source>
        <dbReference type="PROSITE" id="PS50110"/>
    </source>
</evidence>
<evidence type="ECO:0000313" key="7">
    <source>
        <dbReference type="EMBL" id="AYQ71138.1"/>
    </source>
</evidence>
<dbReference type="KEGG" id="coh:EAV92_00035"/>
<evidence type="ECO:0000256" key="4">
    <source>
        <dbReference type="PROSITE-ProRule" id="PRU00169"/>
    </source>
</evidence>
<gene>
    <name evidence="7" type="ORF">EAV92_00035</name>
</gene>
<name>A0A3G3JSG0_9BACL</name>
<keyword evidence="4" id="KW-0597">Phosphoprotein</keyword>
<feature type="domain" description="HTH araC/xylS-type" evidence="5">
    <location>
        <begin position="431"/>
        <end position="529"/>
    </location>
</feature>
<evidence type="ECO:0000256" key="3">
    <source>
        <dbReference type="ARBA" id="ARBA00023163"/>
    </source>
</evidence>
<dbReference type="EMBL" id="CP033433">
    <property type="protein sequence ID" value="AYQ71138.1"/>
    <property type="molecule type" value="Genomic_DNA"/>
</dbReference>
<dbReference type="InterPro" id="IPR020449">
    <property type="entry name" value="Tscrpt_reg_AraC-type_HTH"/>
</dbReference>
<dbReference type="CDD" id="cd17536">
    <property type="entry name" value="REC_YesN-like"/>
    <property type="match status" value="1"/>
</dbReference>
<evidence type="ECO:0000313" key="8">
    <source>
        <dbReference type="Proteomes" id="UP000269097"/>
    </source>
</evidence>
<keyword evidence="1" id="KW-0805">Transcription regulation</keyword>
<keyword evidence="3" id="KW-0804">Transcription</keyword>
<proteinExistence type="predicted"/>
<dbReference type="Pfam" id="PF17853">
    <property type="entry name" value="GGDEF_2"/>
    <property type="match status" value="1"/>
</dbReference>
<dbReference type="PANTHER" id="PTHR43280">
    <property type="entry name" value="ARAC-FAMILY TRANSCRIPTIONAL REGULATOR"/>
    <property type="match status" value="1"/>
</dbReference>